<organism evidence="7 8">
    <name type="scientific">Vagococcus allomyrinae</name>
    <dbReference type="NCBI Taxonomy" id="2794353"/>
    <lineage>
        <taxon>Bacteria</taxon>
        <taxon>Bacillati</taxon>
        <taxon>Bacillota</taxon>
        <taxon>Bacilli</taxon>
        <taxon>Lactobacillales</taxon>
        <taxon>Enterococcaceae</taxon>
        <taxon>Vagococcus</taxon>
    </lineage>
</organism>
<dbReference type="SMART" id="SM00342">
    <property type="entry name" value="HTH_ARAC"/>
    <property type="match status" value="1"/>
</dbReference>
<sequence length="474" mass="54782">MQSNKLIRVILVDDEEYLLKGLKNIIPWQELGFVISGVFSSGEEALLFLANQTVDVVITDIIMPTMTGIELTKIISTRYPQVTTLVLSSSNEFEHVKEALRSGAKDYILKPTVNHFSMKEFLEKNIPDSLALQTKQPATVLNAEDFSVINALPFSRAFFYGILLLKQADFPIHGIVQQIQQHNQLTNCHLFTQDNSHLLIINTDEELELRTLIDELSEKAIIFPLTTTIEDILPALDQLTNLKTEWQFYQNQEVLLWDYAWNDHTLDGMTKKNSTLQKYIQHKQWDSFEKWFNIYFVQSPFFIPREDIISIYLNLALSLYQQAASDGQTLAETKISLLKSITGKKSLAELNQEISDILTFIQRSKESSDIDRQILDYIQDNYHLKINLNDVAEHFHFNYNYLSNYFTSVIGTNFSDYINRIRIEKAKELLRQEKESINDIAEEIGFSDVGYFSKVFKKAVGLTPSKYRRSVERV</sequence>
<dbReference type="InterPro" id="IPR020449">
    <property type="entry name" value="Tscrpt_reg_AraC-type_HTH"/>
</dbReference>
<dbReference type="GO" id="GO:0043565">
    <property type="term" value="F:sequence-specific DNA binding"/>
    <property type="evidence" value="ECO:0007669"/>
    <property type="project" value="InterPro"/>
</dbReference>
<dbReference type="PROSITE" id="PS00041">
    <property type="entry name" value="HTH_ARAC_FAMILY_1"/>
    <property type="match status" value="1"/>
</dbReference>
<dbReference type="Proteomes" id="UP000674938">
    <property type="component" value="Unassembled WGS sequence"/>
</dbReference>
<dbReference type="SMART" id="SM00448">
    <property type="entry name" value="REC"/>
    <property type="match status" value="1"/>
</dbReference>
<feature type="modified residue" description="4-aspartylphosphate" evidence="4">
    <location>
        <position position="60"/>
    </location>
</feature>
<accession>A0A940PB15</accession>
<dbReference type="SUPFAM" id="SSF46689">
    <property type="entry name" value="Homeodomain-like"/>
    <property type="match status" value="2"/>
</dbReference>
<dbReference type="CDD" id="cd17536">
    <property type="entry name" value="REC_YesN-like"/>
    <property type="match status" value="1"/>
</dbReference>
<dbReference type="InterPro" id="IPR009057">
    <property type="entry name" value="Homeodomain-like_sf"/>
</dbReference>
<keyword evidence="1" id="KW-0805">Transcription regulation</keyword>
<dbReference type="PRINTS" id="PR00032">
    <property type="entry name" value="HTHARAC"/>
</dbReference>
<reference evidence="7" key="1">
    <citation type="submission" date="2020-12" db="EMBL/GenBank/DDBJ databases">
        <title>Vagococcus allomyrinae sp. nov. and Enterococcus lavae sp. nov., isolated from the larvae of Allomyrina dichotoma.</title>
        <authorList>
            <person name="Lee S.D."/>
        </authorList>
    </citation>
    <scope>NUCLEOTIDE SEQUENCE</scope>
    <source>
        <strain evidence="7">BWB3-3</strain>
    </source>
</reference>
<dbReference type="Pfam" id="PF12833">
    <property type="entry name" value="HTH_18"/>
    <property type="match status" value="1"/>
</dbReference>
<dbReference type="AlphaFoldDB" id="A0A940PB15"/>
<dbReference type="InterPro" id="IPR011006">
    <property type="entry name" value="CheY-like_superfamily"/>
</dbReference>
<protein>
    <submittedName>
        <fullName evidence="7">Response regulator</fullName>
    </submittedName>
</protein>
<evidence type="ECO:0000256" key="3">
    <source>
        <dbReference type="ARBA" id="ARBA00023163"/>
    </source>
</evidence>
<dbReference type="PANTHER" id="PTHR43280">
    <property type="entry name" value="ARAC-FAMILY TRANSCRIPTIONAL REGULATOR"/>
    <property type="match status" value="1"/>
</dbReference>
<dbReference type="EMBL" id="JAEEGA010000025">
    <property type="protein sequence ID" value="MBP1044315.1"/>
    <property type="molecule type" value="Genomic_DNA"/>
</dbReference>
<evidence type="ECO:0000259" key="5">
    <source>
        <dbReference type="PROSITE" id="PS01124"/>
    </source>
</evidence>
<dbReference type="InterPro" id="IPR001789">
    <property type="entry name" value="Sig_transdc_resp-reg_receiver"/>
</dbReference>
<dbReference type="PROSITE" id="PS01124">
    <property type="entry name" value="HTH_ARAC_FAMILY_2"/>
    <property type="match status" value="1"/>
</dbReference>
<evidence type="ECO:0000259" key="6">
    <source>
        <dbReference type="PROSITE" id="PS50110"/>
    </source>
</evidence>
<name>A0A940PB15_9ENTE</name>
<dbReference type="PANTHER" id="PTHR43280:SF2">
    <property type="entry name" value="HTH-TYPE TRANSCRIPTIONAL REGULATOR EXSA"/>
    <property type="match status" value="1"/>
</dbReference>
<evidence type="ECO:0000256" key="1">
    <source>
        <dbReference type="ARBA" id="ARBA00023015"/>
    </source>
</evidence>
<keyword evidence="8" id="KW-1185">Reference proteome</keyword>
<dbReference type="PROSITE" id="PS50110">
    <property type="entry name" value="RESPONSE_REGULATORY"/>
    <property type="match status" value="1"/>
</dbReference>
<dbReference type="Gene3D" id="1.10.10.60">
    <property type="entry name" value="Homeodomain-like"/>
    <property type="match status" value="2"/>
</dbReference>
<keyword evidence="2" id="KW-0238">DNA-binding</keyword>
<evidence type="ECO:0000313" key="8">
    <source>
        <dbReference type="Proteomes" id="UP000674938"/>
    </source>
</evidence>
<keyword evidence="3" id="KW-0804">Transcription</keyword>
<comment type="caution">
    <text evidence="7">The sequence shown here is derived from an EMBL/GenBank/DDBJ whole genome shotgun (WGS) entry which is preliminary data.</text>
</comment>
<dbReference type="InterPro" id="IPR018062">
    <property type="entry name" value="HTH_AraC-typ_CS"/>
</dbReference>
<dbReference type="SUPFAM" id="SSF52172">
    <property type="entry name" value="CheY-like"/>
    <property type="match status" value="1"/>
</dbReference>
<evidence type="ECO:0000256" key="2">
    <source>
        <dbReference type="ARBA" id="ARBA00023125"/>
    </source>
</evidence>
<dbReference type="GO" id="GO:0000160">
    <property type="term" value="P:phosphorelay signal transduction system"/>
    <property type="evidence" value="ECO:0007669"/>
    <property type="project" value="InterPro"/>
</dbReference>
<gene>
    <name evidence="7" type="ORF">I6N95_25225</name>
</gene>
<evidence type="ECO:0000256" key="4">
    <source>
        <dbReference type="PROSITE-ProRule" id="PRU00169"/>
    </source>
</evidence>
<dbReference type="Gene3D" id="3.40.50.2300">
    <property type="match status" value="1"/>
</dbReference>
<keyword evidence="4" id="KW-0597">Phosphoprotein</keyword>
<feature type="domain" description="Response regulatory" evidence="6">
    <location>
        <begin position="8"/>
        <end position="125"/>
    </location>
</feature>
<dbReference type="InterPro" id="IPR018060">
    <property type="entry name" value="HTH_AraC"/>
</dbReference>
<proteinExistence type="predicted"/>
<feature type="domain" description="HTH araC/xylS-type" evidence="5">
    <location>
        <begin position="372"/>
        <end position="470"/>
    </location>
</feature>
<dbReference type="RefSeq" id="WP_209532690.1">
    <property type="nucleotide sequence ID" value="NZ_JAEEGA010000025.1"/>
</dbReference>
<dbReference type="Pfam" id="PF00072">
    <property type="entry name" value="Response_reg"/>
    <property type="match status" value="1"/>
</dbReference>
<evidence type="ECO:0000313" key="7">
    <source>
        <dbReference type="EMBL" id="MBP1044315.1"/>
    </source>
</evidence>
<dbReference type="GO" id="GO:0003700">
    <property type="term" value="F:DNA-binding transcription factor activity"/>
    <property type="evidence" value="ECO:0007669"/>
    <property type="project" value="InterPro"/>
</dbReference>